<dbReference type="RefSeq" id="WP_148351403.1">
    <property type="nucleotide sequence ID" value="NZ_JBHSBF010000010.1"/>
</dbReference>
<gene>
    <name evidence="1" type="ORF">FXF65_19610</name>
</gene>
<dbReference type="AlphaFoldDB" id="A0A5D0U9W8"/>
<reference evidence="1 2" key="1">
    <citation type="submission" date="2019-08" db="EMBL/GenBank/DDBJ databases">
        <title>Actinomadura sp. nov. CYP1-5 isolated from mountain soil.</title>
        <authorList>
            <person name="Songsumanus A."/>
            <person name="Kuncharoen N."/>
            <person name="Kudo T."/>
            <person name="Yuki M."/>
            <person name="Igarashi Y."/>
            <person name="Tanasupawat S."/>
        </authorList>
    </citation>
    <scope>NUCLEOTIDE SEQUENCE [LARGE SCALE GENOMIC DNA]</scope>
    <source>
        <strain evidence="1 2">GKU157</strain>
    </source>
</reference>
<comment type="caution">
    <text evidence="1">The sequence shown here is derived from an EMBL/GenBank/DDBJ whole genome shotgun (WGS) entry which is preliminary data.</text>
</comment>
<accession>A0A5D0U9W8</accession>
<proteinExistence type="predicted"/>
<dbReference type="Proteomes" id="UP000322634">
    <property type="component" value="Unassembled WGS sequence"/>
</dbReference>
<protein>
    <submittedName>
        <fullName evidence="1">Uncharacterized protein</fullName>
    </submittedName>
</protein>
<evidence type="ECO:0000313" key="1">
    <source>
        <dbReference type="EMBL" id="TYC13859.1"/>
    </source>
</evidence>
<dbReference type="EMBL" id="VSFF01000007">
    <property type="protein sequence ID" value="TYC13859.1"/>
    <property type="molecule type" value="Genomic_DNA"/>
</dbReference>
<dbReference type="OrthoDB" id="3354731at2"/>
<keyword evidence="2" id="KW-1185">Reference proteome</keyword>
<organism evidence="1 2">
    <name type="scientific">Actinomadura syzygii</name>
    <dbReference type="NCBI Taxonomy" id="1427538"/>
    <lineage>
        <taxon>Bacteria</taxon>
        <taxon>Bacillati</taxon>
        <taxon>Actinomycetota</taxon>
        <taxon>Actinomycetes</taxon>
        <taxon>Streptosporangiales</taxon>
        <taxon>Thermomonosporaceae</taxon>
        <taxon>Actinomadura</taxon>
    </lineage>
</organism>
<sequence length="321" mass="35828">MTETARLTTRRAEHVGGSPGTLLLEHTVEEEFERAAGLVHTANFIDGMFRFAVEDPGLTPKDRKLHTRIGCRLGPTFDKCDAWTAPLDSGRLIRMVLSCASGAVYYISLRPGETQFGVAREGEPAELGDQQMAWISDRVRALYSLGPENLGGYSTYAPALPDVPEPAPVVFEAPGADARLLDLSRRRVSPLDLHYVSAHRGGEHLFTTDVLADDALGQYFRRVSVAERRKRYEEISLSARQLVRSLSYQLEPVLRGRLDRLVMDVEQGALYYRSLPDGLVLFGVTLRQSSVWDADRRLETIIDEHARDIDEHARDREAGPA</sequence>
<evidence type="ECO:0000313" key="2">
    <source>
        <dbReference type="Proteomes" id="UP000322634"/>
    </source>
</evidence>
<name>A0A5D0U9W8_9ACTN</name>